<evidence type="ECO:0000256" key="5">
    <source>
        <dbReference type="ARBA" id="ARBA00022553"/>
    </source>
</evidence>
<protein>
    <recommendedName>
        <fullName evidence="3">histidine kinase</fullName>
        <ecNumber evidence="3">2.7.13.3</ecNumber>
    </recommendedName>
</protein>
<dbReference type="EC" id="2.7.13.3" evidence="3"/>
<reference evidence="13 14" key="1">
    <citation type="journal article" date="2014" name="Genome Announc.">
        <title>Draft Genome Sequence of Paenibacillus pini JCM 16418T, Isolated from the Rhizosphere of Pine Tree.</title>
        <authorList>
            <person name="Yuki M."/>
            <person name="Oshima K."/>
            <person name="Suda W."/>
            <person name="Oshida Y."/>
            <person name="Kitamura K."/>
            <person name="Iida Y."/>
            <person name="Hattori M."/>
            <person name="Ohkuma M."/>
        </authorList>
    </citation>
    <scope>NUCLEOTIDE SEQUENCE [LARGE SCALE GENOMIC DNA]</scope>
    <source>
        <strain evidence="13 14">JCM 16418</strain>
    </source>
</reference>
<dbReference type="Pfam" id="PF00672">
    <property type="entry name" value="HAMP"/>
    <property type="match status" value="1"/>
</dbReference>
<keyword evidence="8" id="KW-0418">Kinase</keyword>
<dbReference type="InterPro" id="IPR033479">
    <property type="entry name" value="dCache_1"/>
</dbReference>
<dbReference type="InterPro" id="IPR050398">
    <property type="entry name" value="HssS/ArlS-like"/>
</dbReference>
<proteinExistence type="predicted"/>
<name>W7YZP1_9BACL</name>
<evidence type="ECO:0000313" key="14">
    <source>
        <dbReference type="Proteomes" id="UP000019364"/>
    </source>
</evidence>
<evidence type="ECO:0000256" key="8">
    <source>
        <dbReference type="ARBA" id="ARBA00022777"/>
    </source>
</evidence>
<evidence type="ECO:0000256" key="6">
    <source>
        <dbReference type="ARBA" id="ARBA00022679"/>
    </source>
</evidence>
<evidence type="ECO:0000256" key="2">
    <source>
        <dbReference type="ARBA" id="ARBA00004651"/>
    </source>
</evidence>
<sequence>MTIRRKMLISYLIVLLVPSFMIGMLSYRSASAEIEDRLSNTALESAKAADRIVTQNIQSKIDDLAYLMKLPDLETAEKDPTGKGGYLKNKLREYKALNSEVKDVLLGMDTGEFVRVSEDPLPERYDVRQQEWYNRAVKQGNKSATISPVFKTGNGEMATSISKLLPDGKGVLSIELKLDTIRTLTDIKVGSSGFVTILDSAQHYLVHPESKRMGQRAAGEFVKPLYAGQEGEFGYSFENESKKMAYTTNKLTGWKIAAIMDQKEVDQAVSGIRTTVIVVILISVLAALVLIIFNIRSIVNPLGRLSKATERISEGDLREKLDITKQDEIGDLSRHFQKMVDNLSLMIVGVQDITEQVAVLPKGYH</sequence>
<comment type="catalytic activity">
    <reaction evidence="1">
        <text>ATP + protein L-histidine = ADP + protein N-phospho-L-histidine.</text>
        <dbReference type="EC" id="2.7.13.3"/>
    </reaction>
</comment>
<dbReference type="Gene3D" id="6.10.340.10">
    <property type="match status" value="1"/>
</dbReference>
<dbReference type="eggNOG" id="COG0840">
    <property type="taxonomic scope" value="Bacteria"/>
</dbReference>
<keyword evidence="10 11" id="KW-0472">Membrane</keyword>
<comment type="subcellular location">
    <subcellularLocation>
        <location evidence="2">Cell membrane</location>
        <topology evidence="2">Multi-pass membrane protein</topology>
    </subcellularLocation>
</comment>
<dbReference type="PROSITE" id="PS50885">
    <property type="entry name" value="HAMP"/>
    <property type="match status" value="1"/>
</dbReference>
<feature type="domain" description="HAMP" evidence="12">
    <location>
        <begin position="296"/>
        <end position="348"/>
    </location>
</feature>
<dbReference type="InterPro" id="IPR003660">
    <property type="entry name" value="HAMP_dom"/>
</dbReference>
<dbReference type="STRING" id="1236976.JCM16418_4296"/>
<dbReference type="SUPFAM" id="SSF158472">
    <property type="entry name" value="HAMP domain-like"/>
    <property type="match status" value="1"/>
</dbReference>
<accession>W7YZP1</accession>
<evidence type="ECO:0000256" key="1">
    <source>
        <dbReference type="ARBA" id="ARBA00000085"/>
    </source>
</evidence>
<comment type="caution">
    <text evidence="13">The sequence shown here is derived from an EMBL/GenBank/DDBJ whole genome shotgun (WGS) entry which is preliminary data.</text>
</comment>
<evidence type="ECO:0000259" key="12">
    <source>
        <dbReference type="PROSITE" id="PS50885"/>
    </source>
</evidence>
<dbReference type="CDD" id="cd12912">
    <property type="entry name" value="PDC2_MCP_like"/>
    <property type="match status" value="1"/>
</dbReference>
<dbReference type="SMART" id="SM00304">
    <property type="entry name" value="HAMP"/>
    <property type="match status" value="1"/>
</dbReference>
<dbReference type="GO" id="GO:0005886">
    <property type="term" value="C:plasma membrane"/>
    <property type="evidence" value="ECO:0007669"/>
    <property type="project" value="UniProtKB-SubCell"/>
</dbReference>
<dbReference type="PANTHER" id="PTHR45528">
    <property type="entry name" value="SENSOR HISTIDINE KINASE CPXA"/>
    <property type="match status" value="1"/>
</dbReference>
<evidence type="ECO:0000256" key="7">
    <source>
        <dbReference type="ARBA" id="ARBA00022692"/>
    </source>
</evidence>
<evidence type="ECO:0000256" key="10">
    <source>
        <dbReference type="ARBA" id="ARBA00023136"/>
    </source>
</evidence>
<feature type="transmembrane region" description="Helical" evidence="11">
    <location>
        <begin position="276"/>
        <end position="295"/>
    </location>
</feature>
<dbReference type="CDD" id="cd06225">
    <property type="entry name" value="HAMP"/>
    <property type="match status" value="1"/>
</dbReference>
<evidence type="ECO:0000256" key="11">
    <source>
        <dbReference type="SAM" id="Phobius"/>
    </source>
</evidence>
<evidence type="ECO:0000256" key="3">
    <source>
        <dbReference type="ARBA" id="ARBA00012438"/>
    </source>
</evidence>
<keyword evidence="4" id="KW-1003">Cell membrane</keyword>
<keyword evidence="14" id="KW-1185">Reference proteome</keyword>
<keyword evidence="9 11" id="KW-1133">Transmembrane helix</keyword>
<dbReference type="EMBL" id="BAVZ01000018">
    <property type="protein sequence ID" value="GAF10121.1"/>
    <property type="molecule type" value="Genomic_DNA"/>
</dbReference>
<dbReference type="Proteomes" id="UP000019364">
    <property type="component" value="Unassembled WGS sequence"/>
</dbReference>
<keyword evidence="7 11" id="KW-0812">Transmembrane</keyword>
<keyword evidence="6" id="KW-0808">Transferase</keyword>
<evidence type="ECO:0000313" key="13">
    <source>
        <dbReference type="EMBL" id="GAF10121.1"/>
    </source>
</evidence>
<dbReference type="Pfam" id="PF02743">
    <property type="entry name" value="dCache_1"/>
    <property type="match status" value="1"/>
</dbReference>
<dbReference type="Gene3D" id="3.30.450.20">
    <property type="entry name" value="PAS domain"/>
    <property type="match status" value="2"/>
</dbReference>
<dbReference type="AlphaFoldDB" id="W7YZP1"/>
<keyword evidence="5" id="KW-0597">Phosphoprotein</keyword>
<gene>
    <name evidence="13" type="ORF">JCM16418_4296</name>
</gene>
<evidence type="ECO:0000256" key="4">
    <source>
        <dbReference type="ARBA" id="ARBA00022475"/>
    </source>
</evidence>
<dbReference type="GO" id="GO:0000155">
    <property type="term" value="F:phosphorelay sensor kinase activity"/>
    <property type="evidence" value="ECO:0007669"/>
    <property type="project" value="TreeGrafter"/>
</dbReference>
<organism evidence="13 14">
    <name type="scientific">Paenibacillus pini JCM 16418</name>
    <dbReference type="NCBI Taxonomy" id="1236976"/>
    <lineage>
        <taxon>Bacteria</taxon>
        <taxon>Bacillati</taxon>
        <taxon>Bacillota</taxon>
        <taxon>Bacilli</taxon>
        <taxon>Bacillales</taxon>
        <taxon>Paenibacillaceae</taxon>
        <taxon>Paenibacillus</taxon>
    </lineage>
</organism>
<evidence type="ECO:0000256" key="9">
    <source>
        <dbReference type="ARBA" id="ARBA00022989"/>
    </source>
</evidence>
<dbReference type="PANTHER" id="PTHR45528:SF10">
    <property type="entry name" value="METHYL-ACCEPTING CHEMOTAXIS PROTEIN"/>
    <property type="match status" value="1"/>
</dbReference>